<dbReference type="SMART" id="SM00364">
    <property type="entry name" value="LRR_BAC"/>
    <property type="match status" value="6"/>
</dbReference>
<comment type="subcellular location">
    <subcellularLocation>
        <location evidence="2">Cytoplasm</location>
        <location evidence="2">Cytoskeleton</location>
        <location evidence="2">Cilium axoneme</location>
    </subcellularLocation>
</comment>
<dbReference type="GO" id="GO:0006412">
    <property type="term" value="P:translation"/>
    <property type="evidence" value="ECO:0007669"/>
    <property type="project" value="InterPro"/>
</dbReference>
<dbReference type="PANTHER" id="PTHR48051">
    <property type="match status" value="1"/>
</dbReference>
<keyword evidence="5" id="KW-0677">Repeat</keyword>
<keyword evidence="6" id="KW-0862">Zinc</keyword>
<dbReference type="SMART" id="SM00369">
    <property type="entry name" value="LRR_TYP"/>
    <property type="match status" value="6"/>
</dbReference>
<dbReference type="HAMAP" id="MF_00371">
    <property type="entry name" value="Ribosomal_eS27"/>
    <property type="match status" value="1"/>
</dbReference>
<name>A0A2P6TB84_CHLSO</name>
<dbReference type="SUPFAM" id="SSF52058">
    <property type="entry name" value="L domain-like"/>
    <property type="match status" value="1"/>
</dbReference>
<protein>
    <submittedName>
        <fullName evidence="10">Plant intracellular Ras-group-related LRR 7 isoform A</fullName>
    </submittedName>
</protein>
<evidence type="ECO:0000313" key="10">
    <source>
        <dbReference type="EMBL" id="PRW05815.1"/>
    </source>
</evidence>
<dbReference type="InterPro" id="IPR055414">
    <property type="entry name" value="LRR_R13L4/SHOC2-like"/>
</dbReference>
<dbReference type="PANTHER" id="PTHR48051:SF1">
    <property type="entry name" value="RAS SUPPRESSOR PROTEIN 1"/>
    <property type="match status" value="1"/>
</dbReference>
<dbReference type="InterPro" id="IPR001611">
    <property type="entry name" value="Leu-rich_rpt"/>
</dbReference>
<dbReference type="InterPro" id="IPR000592">
    <property type="entry name" value="Ribosomal_eS27"/>
</dbReference>
<keyword evidence="4" id="KW-0433">Leucine-rich repeat</keyword>
<gene>
    <name evidence="10" type="ORF">C2E21_9450</name>
</gene>
<keyword evidence="7" id="KW-0689">Ribosomal protein</keyword>
<dbReference type="OrthoDB" id="566279at2759"/>
<dbReference type="Pfam" id="PF23598">
    <property type="entry name" value="LRR_14"/>
    <property type="match status" value="1"/>
</dbReference>
<feature type="domain" description="Disease resistance R13L4/SHOC-2-like LRR" evidence="9">
    <location>
        <begin position="153"/>
        <end position="239"/>
    </location>
</feature>
<dbReference type="InterPro" id="IPR003591">
    <property type="entry name" value="Leu-rich_rpt_typical-subtyp"/>
</dbReference>
<reference evidence="10 11" key="1">
    <citation type="journal article" date="2018" name="Plant J.">
        <title>Genome sequences of Chlorella sorokiniana UTEX 1602 and Micractinium conductrix SAG 241.80: implications to maltose excretion by a green alga.</title>
        <authorList>
            <person name="Arriola M.B."/>
            <person name="Velmurugan N."/>
            <person name="Zhang Y."/>
            <person name="Plunkett M.H."/>
            <person name="Hondzo H."/>
            <person name="Barney B.M."/>
        </authorList>
    </citation>
    <scope>NUCLEOTIDE SEQUENCE [LARGE SCALE GENOMIC DNA]</scope>
    <source>
        <strain evidence="11">UTEX 1602</strain>
    </source>
</reference>
<evidence type="ECO:0000256" key="8">
    <source>
        <dbReference type="ARBA" id="ARBA00023274"/>
    </source>
</evidence>
<dbReference type="GO" id="GO:0003735">
    <property type="term" value="F:structural constituent of ribosome"/>
    <property type="evidence" value="ECO:0007669"/>
    <property type="project" value="InterPro"/>
</dbReference>
<evidence type="ECO:0000256" key="1">
    <source>
        <dbReference type="ARBA" id="ARBA00001947"/>
    </source>
</evidence>
<comment type="caution">
    <text evidence="10">The sequence shown here is derived from an EMBL/GenBank/DDBJ whole genome shotgun (WGS) entry which is preliminary data.</text>
</comment>
<accession>A0A2P6TB84</accession>
<keyword evidence="8" id="KW-0687">Ribonucleoprotein</keyword>
<dbReference type="SUPFAM" id="SSF57829">
    <property type="entry name" value="Zn-binding ribosomal proteins"/>
    <property type="match status" value="1"/>
</dbReference>
<evidence type="ECO:0000256" key="2">
    <source>
        <dbReference type="ARBA" id="ARBA00004430"/>
    </source>
</evidence>
<dbReference type="AlphaFoldDB" id="A0A2P6TB84"/>
<evidence type="ECO:0000256" key="3">
    <source>
        <dbReference type="ARBA" id="ARBA00010919"/>
    </source>
</evidence>
<dbReference type="InterPro" id="IPR011332">
    <property type="entry name" value="Ribosomal_zn-bd"/>
</dbReference>
<dbReference type="GO" id="GO:1990904">
    <property type="term" value="C:ribonucleoprotein complex"/>
    <property type="evidence" value="ECO:0007669"/>
    <property type="project" value="UniProtKB-KW"/>
</dbReference>
<dbReference type="PROSITE" id="PS51450">
    <property type="entry name" value="LRR"/>
    <property type="match status" value="2"/>
</dbReference>
<dbReference type="InterPro" id="IPR032675">
    <property type="entry name" value="LRR_dom_sf"/>
</dbReference>
<evidence type="ECO:0000256" key="7">
    <source>
        <dbReference type="ARBA" id="ARBA00022980"/>
    </source>
</evidence>
<comment type="cofactor">
    <cofactor evidence="1">
        <name>Zn(2+)</name>
        <dbReference type="ChEBI" id="CHEBI:29105"/>
    </cofactor>
</comment>
<proteinExistence type="inferred from homology"/>
<organism evidence="10 11">
    <name type="scientific">Chlorella sorokiniana</name>
    <name type="common">Freshwater green alga</name>
    <dbReference type="NCBI Taxonomy" id="3076"/>
    <lineage>
        <taxon>Eukaryota</taxon>
        <taxon>Viridiplantae</taxon>
        <taxon>Chlorophyta</taxon>
        <taxon>core chlorophytes</taxon>
        <taxon>Trebouxiophyceae</taxon>
        <taxon>Chlorellales</taxon>
        <taxon>Chlorellaceae</taxon>
        <taxon>Chlorella clade</taxon>
        <taxon>Chlorella</taxon>
    </lineage>
</organism>
<evidence type="ECO:0000256" key="6">
    <source>
        <dbReference type="ARBA" id="ARBA00022833"/>
    </source>
</evidence>
<evidence type="ECO:0000256" key="5">
    <source>
        <dbReference type="ARBA" id="ARBA00022737"/>
    </source>
</evidence>
<dbReference type="InterPro" id="IPR023407">
    <property type="entry name" value="Ribosomal_eS27_Zn-bd_dom_sf"/>
</dbReference>
<evidence type="ECO:0000259" key="9">
    <source>
        <dbReference type="Pfam" id="PF23598"/>
    </source>
</evidence>
<dbReference type="InterPro" id="IPR050216">
    <property type="entry name" value="LRR_domain-containing"/>
</dbReference>
<evidence type="ECO:0000313" key="11">
    <source>
        <dbReference type="Proteomes" id="UP000239899"/>
    </source>
</evidence>
<dbReference type="EMBL" id="LHPG02000028">
    <property type="protein sequence ID" value="PRW05815.1"/>
    <property type="molecule type" value="Genomic_DNA"/>
</dbReference>
<dbReference type="STRING" id="3076.A0A2P6TB84"/>
<comment type="similarity">
    <text evidence="3">Belongs to the eukaryotic ribosomal protein eS27 family.</text>
</comment>
<dbReference type="Proteomes" id="UP000239899">
    <property type="component" value="Unassembled WGS sequence"/>
</dbReference>
<evidence type="ECO:0000256" key="4">
    <source>
        <dbReference type="ARBA" id="ARBA00022614"/>
    </source>
</evidence>
<dbReference type="Pfam" id="PF01667">
    <property type="entry name" value="Ribosomal_S27e"/>
    <property type="match status" value="1"/>
</dbReference>
<sequence>MPCRPRQRGPGARGTALLEPAPSAQRALHGGSHRCSCEFDRSCKLPISPTSRSEQRDCSLLPLFLRVNWGMGNCCSTGVAVDDKDNVRRNKGQRLANWSKTGVIALRRASLAELPAEVAQVPSPRVLDASLNRIERLPPSLPTSLQRLVLSSNRLTSLAGLEQLRNLKVLVLDGNRITHLPDWLGEMTKLETLSIGDNAITELPASLGNLARLRQLLVCHNKLHRLPEELGNCAALEELDVHHNALEELPPSLGRLQRLKLLQLDSNQISALPTPVLRDCSALSTISLHDNPISAAMLQSTEGYAAFEARRQHKVTKGLVGGVLLGPKNLEEPVERQRSEQVSKMVLACDIDLLHPPAELEKRKHKLKRLVASPNSYFMDVKCQGCFTITTVFSHSQTVVVCPSCNTVLCVPTGGKARLTEGCSFRRKGD</sequence>
<dbReference type="FunFam" id="2.20.25.100:FF:000001">
    <property type="entry name" value="40S ribosomal protein S27"/>
    <property type="match status" value="1"/>
</dbReference>
<dbReference type="Gene3D" id="2.20.25.100">
    <property type="entry name" value="Zn-binding ribosomal proteins"/>
    <property type="match status" value="1"/>
</dbReference>
<keyword evidence="11" id="KW-1185">Reference proteome</keyword>
<dbReference type="GO" id="GO:0005930">
    <property type="term" value="C:axoneme"/>
    <property type="evidence" value="ECO:0007669"/>
    <property type="project" value="UniProtKB-SubCell"/>
</dbReference>
<dbReference type="GO" id="GO:0005840">
    <property type="term" value="C:ribosome"/>
    <property type="evidence" value="ECO:0007669"/>
    <property type="project" value="UniProtKB-KW"/>
</dbReference>
<dbReference type="Gene3D" id="3.80.10.10">
    <property type="entry name" value="Ribonuclease Inhibitor"/>
    <property type="match status" value="1"/>
</dbReference>